<accession>A0A1M5VTM8</accession>
<dbReference type="RefSeq" id="WP_021802392.1">
    <property type="nucleotide sequence ID" value="NZ_FQXU01000004.1"/>
</dbReference>
<proteinExistence type="predicted"/>
<name>A0A1M5VTM8_9CLOT</name>
<evidence type="ECO:0000313" key="1">
    <source>
        <dbReference type="EMBL" id="SHH78283.1"/>
    </source>
</evidence>
<organism evidence="1 2">
    <name type="scientific">Clostridium intestinale DSM 6191</name>
    <dbReference type="NCBI Taxonomy" id="1121320"/>
    <lineage>
        <taxon>Bacteria</taxon>
        <taxon>Bacillati</taxon>
        <taxon>Bacillota</taxon>
        <taxon>Clostridia</taxon>
        <taxon>Eubacteriales</taxon>
        <taxon>Clostridiaceae</taxon>
        <taxon>Clostridium</taxon>
    </lineage>
</organism>
<evidence type="ECO:0000313" key="2">
    <source>
        <dbReference type="Proteomes" id="UP000184241"/>
    </source>
</evidence>
<protein>
    <recommendedName>
        <fullName evidence="3">WYL domain-containing protein</fullName>
    </recommendedName>
</protein>
<evidence type="ECO:0008006" key="3">
    <source>
        <dbReference type="Google" id="ProtNLM"/>
    </source>
</evidence>
<dbReference type="EMBL" id="FQXU01000004">
    <property type="protein sequence ID" value="SHH78283.1"/>
    <property type="molecule type" value="Genomic_DNA"/>
</dbReference>
<dbReference type="Proteomes" id="UP000184241">
    <property type="component" value="Unassembled WGS sequence"/>
</dbReference>
<dbReference type="AlphaFoldDB" id="A0A1M5VTM8"/>
<reference evidence="1 2" key="1">
    <citation type="submission" date="2016-11" db="EMBL/GenBank/DDBJ databases">
        <authorList>
            <person name="Jaros S."/>
            <person name="Januszkiewicz K."/>
            <person name="Wedrychowicz H."/>
        </authorList>
    </citation>
    <scope>NUCLEOTIDE SEQUENCE [LARGE SCALE GENOMIC DNA]</scope>
    <source>
        <strain evidence="1 2">DSM 6191</strain>
    </source>
</reference>
<sequence>MDIIKKSIENHKAVTIIYMGKDNNITKRNIDVLGVNDENIKAFCHLRNQVRYFKKDSILAAEYTH</sequence>
<gene>
    <name evidence="1" type="ORF">SAMN02745941_00774</name>
</gene>